<proteinExistence type="predicted"/>
<organism evidence="2 3">
    <name type="scientific">Candidatus Kaiserbacteria bacterium RIFCSPHIGHO2_02_FULL_54_22</name>
    <dbReference type="NCBI Taxonomy" id="1798495"/>
    <lineage>
        <taxon>Bacteria</taxon>
        <taxon>Candidatus Kaiseribacteriota</taxon>
    </lineage>
</organism>
<evidence type="ECO:0000256" key="1">
    <source>
        <dbReference type="SAM" id="MobiDB-lite"/>
    </source>
</evidence>
<name>A0A1F6DK46_9BACT</name>
<dbReference type="Proteomes" id="UP000178532">
    <property type="component" value="Unassembled WGS sequence"/>
</dbReference>
<evidence type="ECO:0000313" key="3">
    <source>
        <dbReference type="Proteomes" id="UP000178532"/>
    </source>
</evidence>
<accession>A0A1F6DK46</accession>
<reference evidence="2 3" key="1">
    <citation type="journal article" date="2016" name="Nat. Commun.">
        <title>Thousands of microbial genomes shed light on interconnected biogeochemical processes in an aquifer system.</title>
        <authorList>
            <person name="Anantharaman K."/>
            <person name="Brown C.T."/>
            <person name="Hug L.A."/>
            <person name="Sharon I."/>
            <person name="Castelle C.J."/>
            <person name="Probst A.J."/>
            <person name="Thomas B.C."/>
            <person name="Singh A."/>
            <person name="Wilkins M.J."/>
            <person name="Karaoz U."/>
            <person name="Brodie E.L."/>
            <person name="Williams K.H."/>
            <person name="Hubbard S.S."/>
            <person name="Banfield J.F."/>
        </authorList>
    </citation>
    <scope>NUCLEOTIDE SEQUENCE [LARGE SCALE GENOMIC DNA]</scope>
</reference>
<gene>
    <name evidence="2" type="ORF">A3C19_00905</name>
</gene>
<evidence type="ECO:0000313" key="2">
    <source>
        <dbReference type="EMBL" id="OGG61798.1"/>
    </source>
</evidence>
<feature type="region of interest" description="Disordered" evidence="1">
    <location>
        <begin position="64"/>
        <end position="85"/>
    </location>
</feature>
<dbReference type="EMBL" id="MFLI01000017">
    <property type="protein sequence ID" value="OGG61798.1"/>
    <property type="molecule type" value="Genomic_DNA"/>
</dbReference>
<sequence length="127" mass="15061">MFDCTEKSVYYTHEFKRRALELYAQGVETKEIWRRSGFDVRKWKKHYFRLTLRDWRRVVERSGLEGLMNPGGTPHDRGPDHTNKDTIKRLALQVKYLQAENDFLAQLRAKRAESNSGRIKNTESSEN</sequence>
<dbReference type="AlphaFoldDB" id="A0A1F6DK46"/>
<dbReference type="SUPFAM" id="SSF46689">
    <property type="entry name" value="Homeodomain-like"/>
    <property type="match status" value="1"/>
</dbReference>
<feature type="compositionally biased region" description="Basic and acidic residues" evidence="1">
    <location>
        <begin position="74"/>
        <end position="85"/>
    </location>
</feature>
<comment type="caution">
    <text evidence="2">The sequence shown here is derived from an EMBL/GenBank/DDBJ whole genome shotgun (WGS) entry which is preliminary data.</text>
</comment>
<dbReference type="InterPro" id="IPR009057">
    <property type="entry name" value="Homeodomain-like_sf"/>
</dbReference>
<protein>
    <submittedName>
        <fullName evidence="2">Uncharacterized protein</fullName>
    </submittedName>
</protein>